<evidence type="ECO:0000313" key="2">
    <source>
        <dbReference type="EMBL" id="GHO51523.1"/>
    </source>
</evidence>
<evidence type="ECO:0000313" key="3">
    <source>
        <dbReference type="Proteomes" id="UP000612362"/>
    </source>
</evidence>
<comment type="caution">
    <text evidence="1">The sequence shown here is derived from an EMBL/GenBank/DDBJ whole genome shotgun (WGS) entry which is preliminary data.</text>
</comment>
<keyword evidence="3" id="KW-1185">Reference proteome</keyword>
<reference evidence="1" key="1">
    <citation type="submission" date="2020-10" db="EMBL/GenBank/DDBJ databases">
        <title>Taxonomic study of unclassified bacteria belonging to the class Ktedonobacteria.</title>
        <authorList>
            <person name="Yabe S."/>
            <person name="Wang C.M."/>
            <person name="Zheng Y."/>
            <person name="Sakai Y."/>
            <person name="Cavaletti L."/>
            <person name="Monciardini P."/>
            <person name="Donadio S."/>
        </authorList>
    </citation>
    <scope>NUCLEOTIDE SEQUENCE</scope>
    <source>
        <strain evidence="1">SOSP1-1</strain>
    </source>
</reference>
<dbReference type="RefSeq" id="WP_220200400.1">
    <property type="nucleotide sequence ID" value="NZ_BNJF01000014.1"/>
</dbReference>
<evidence type="ECO:0000313" key="1">
    <source>
        <dbReference type="EMBL" id="GHO51498.1"/>
    </source>
</evidence>
<organism evidence="1 3">
    <name type="scientific">Ktedonospora formicarum</name>
    <dbReference type="NCBI Taxonomy" id="2778364"/>
    <lineage>
        <taxon>Bacteria</taxon>
        <taxon>Bacillati</taxon>
        <taxon>Chloroflexota</taxon>
        <taxon>Ktedonobacteria</taxon>
        <taxon>Ktedonobacterales</taxon>
        <taxon>Ktedonobacteraceae</taxon>
        <taxon>Ktedonospora</taxon>
    </lineage>
</organism>
<dbReference type="EMBL" id="BNJF01000014">
    <property type="protein sequence ID" value="GHO51498.1"/>
    <property type="molecule type" value="Genomic_DNA"/>
</dbReference>
<sequence>MRRIITQVEIIEEDDGSLRLIFLGKHEGKHKTMLPFATQTARKVNKDLYFTLQAILSEDHPGTIEGYIEKP</sequence>
<gene>
    <name evidence="1" type="ORF">KSX_96610</name>
    <name evidence="2" type="ORF">KSX_96860</name>
</gene>
<protein>
    <submittedName>
        <fullName evidence="1">Uncharacterized protein</fullName>
    </submittedName>
</protein>
<dbReference type="Proteomes" id="UP000612362">
    <property type="component" value="Unassembled WGS sequence"/>
</dbReference>
<name>A0A8J3IFQ5_9CHLR</name>
<dbReference type="AlphaFoldDB" id="A0A8J3IFQ5"/>
<dbReference type="EMBL" id="BNJF01000014">
    <property type="protein sequence ID" value="GHO51523.1"/>
    <property type="molecule type" value="Genomic_DNA"/>
</dbReference>
<accession>A0A8J3IFQ5</accession>
<proteinExistence type="predicted"/>